<evidence type="ECO:0000256" key="6">
    <source>
        <dbReference type="ARBA" id="ARBA00023136"/>
    </source>
</evidence>
<keyword evidence="3" id="KW-1003">Cell membrane</keyword>
<reference evidence="10 11" key="1">
    <citation type="submission" date="2018-05" db="EMBL/GenBank/DDBJ databases">
        <title>Freshwater and sediment microbial communities from various areas in North America, analyzing microbe dynamics in response to fracking.</title>
        <authorList>
            <person name="Lamendella R."/>
        </authorList>
    </citation>
    <scope>NUCLEOTIDE SEQUENCE [LARGE SCALE GENOMIC DNA]</scope>
    <source>
        <strain evidence="10 11">DB-3</strain>
    </source>
</reference>
<feature type="domain" description="Polysaccharide chain length determinant N-terminal" evidence="9">
    <location>
        <begin position="2"/>
        <end position="90"/>
    </location>
</feature>
<organism evidence="10 11">
    <name type="scientific">Paenibacillus pabuli</name>
    <dbReference type="NCBI Taxonomy" id="1472"/>
    <lineage>
        <taxon>Bacteria</taxon>
        <taxon>Bacillati</taxon>
        <taxon>Bacillota</taxon>
        <taxon>Bacilli</taxon>
        <taxon>Bacillales</taxon>
        <taxon>Paenibacillaceae</taxon>
        <taxon>Paenibacillus</taxon>
    </lineage>
</organism>
<keyword evidence="4 8" id="KW-0812">Transmembrane</keyword>
<dbReference type="RefSeq" id="WP_109998029.1">
    <property type="nucleotide sequence ID" value="NZ_QGTZ01000001.1"/>
</dbReference>
<evidence type="ECO:0000256" key="2">
    <source>
        <dbReference type="ARBA" id="ARBA00006683"/>
    </source>
</evidence>
<evidence type="ECO:0000313" key="10">
    <source>
        <dbReference type="EMBL" id="PWW45213.1"/>
    </source>
</evidence>
<dbReference type="GO" id="GO:0004713">
    <property type="term" value="F:protein tyrosine kinase activity"/>
    <property type="evidence" value="ECO:0007669"/>
    <property type="project" value="TreeGrafter"/>
</dbReference>
<accession>A0A855YGQ7</accession>
<keyword evidence="5 8" id="KW-1133">Transmembrane helix</keyword>
<feature type="region of interest" description="Disordered" evidence="7">
    <location>
        <begin position="230"/>
        <end position="250"/>
    </location>
</feature>
<dbReference type="GO" id="GO:0005886">
    <property type="term" value="C:plasma membrane"/>
    <property type="evidence" value="ECO:0007669"/>
    <property type="project" value="UniProtKB-SubCell"/>
</dbReference>
<evidence type="ECO:0000256" key="8">
    <source>
        <dbReference type="SAM" id="Phobius"/>
    </source>
</evidence>
<proteinExistence type="inferred from homology"/>
<dbReference type="PANTHER" id="PTHR32309:SF13">
    <property type="entry name" value="FERRIC ENTEROBACTIN TRANSPORT PROTEIN FEPE"/>
    <property type="match status" value="1"/>
</dbReference>
<gene>
    <name evidence="10" type="ORF">DET56_101413</name>
</gene>
<evidence type="ECO:0000259" key="9">
    <source>
        <dbReference type="Pfam" id="PF02706"/>
    </source>
</evidence>
<comment type="subcellular location">
    <subcellularLocation>
        <location evidence="1">Cell membrane</location>
        <topology evidence="1">Multi-pass membrane protein</topology>
    </subcellularLocation>
</comment>
<dbReference type="InterPro" id="IPR003856">
    <property type="entry name" value="LPS_length_determ_N"/>
</dbReference>
<dbReference type="Pfam" id="PF02706">
    <property type="entry name" value="Wzz"/>
    <property type="match status" value="1"/>
</dbReference>
<sequence>MELKEYMQILRKRIWIIVAFVAVACIGAGVKNYFFTVPVYEASSKIIVNQAYNAQGVPNLDYASIQTNIKVINSYMEIIKSSAILDKVATTYPDLDLTGKALGERIKVSTANESQVMNLTAIGVSPEKAAKTVNAVAKIFKSQIPVIMKVDNITILSEANPDENTKPVNYNPLMNVLISFIVGLLLAIGLVFLLEYLDDTLKTEDEIEKELGIPTLAVISRLKKDDARSSKQTTLSQQQVGENQYATVNQ</sequence>
<evidence type="ECO:0000256" key="4">
    <source>
        <dbReference type="ARBA" id="ARBA00022692"/>
    </source>
</evidence>
<feature type="transmembrane region" description="Helical" evidence="8">
    <location>
        <begin position="14"/>
        <end position="35"/>
    </location>
</feature>
<evidence type="ECO:0000256" key="7">
    <source>
        <dbReference type="SAM" id="MobiDB-lite"/>
    </source>
</evidence>
<name>A0A855YGQ7_9BACL</name>
<evidence type="ECO:0000313" key="11">
    <source>
        <dbReference type="Proteomes" id="UP000247078"/>
    </source>
</evidence>
<evidence type="ECO:0000256" key="3">
    <source>
        <dbReference type="ARBA" id="ARBA00022475"/>
    </source>
</evidence>
<feature type="transmembrane region" description="Helical" evidence="8">
    <location>
        <begin position="173"/>
        <end position="194"/>
    </location>
</feature>
<comment type="caution">
    <text evidence="10">The sequence shown here is derived from an EMBL/GenBank/DDBJ whole genome shotgun (WGS) entry which is preliminary data.</text>
</comment>
<comment type="similarity">
    <text evidence="2">Belongs to the CpsC/CapA family.</text>
</comment>
<dbReference type="PANTHER" id="PTHR32309">
    <property type="entry name" value="TYROSINE-PROTEIN KINASE"/>
    <property type="match status" value="1"/>
</dbReference>
<keyword evidence="6 8" id="KW-0472">Membrane</keyword>
<evidence type="ECO:0000256" key="1">
    <source>
        <dbReference type="ARBA" id="ARBA00004651"/>
    </source>
</evidence>
<dbReference type="Proteomes" id="UP000247078">
    <property type="component" value="Unassembled WGS sequence"/>
</dbReference>
<evidence type="ECO:0000256" key="5">
    <source>
        <dbReference type="ARBA" id="ARBA00022989"/>
    </source>
</evidence>
<dbReference type="InterPro" id="IPR050445">
    <property type="entry name" value="Bact_polysacc_biosynth/exp"/>
</dbReference>
<dbReference type="PROSITE" id="PS51257">
    <property type="entry name" value="PROKAR_LIPOPROTEIN"/>
    <property type="match status" value="1"/>
</dbReference>
<protein>
    <submittedName>
        <fullName evidence="10">Capsular polysaccharide biosynthesis protein</fullName>
    </submittedName>
</protein>
<dbReference type="EMBL" id="QGTZ01000001">
    <property type="protein sequence ID" value="PWW45213.1"/>
    <property type="molecule type" value="Genomic_DNA"/>
</dbReference>
<dbReference type="AlphaFoldDB" id="A0A855YGQ7"/>